<evidence type="ECO:0000256" key="5">
    <source>
        <dbReference type="PIRSR" id="PIRSR606710-2"/>
    </source>
</evidence>
<dbReference type="RefSeq" id="WP_119437913.1">
    <property type="nucleotide sequence ID" value="NZ_QWGR01000005.1"/>
</dbReference>
<dbReference type="CDD" id="cd08999">
    <property type="entry name" value="GH43_ABN-like"/>
    <property type="match status" value="1"/>
</dbReference>
<evidence type="ECO:0000313" key="7">
    <source>
        <dbReference type="EMBL" id="RIJ48183.1"/>
    </source>
</evidence>
<dbReference type="GO" id="GO:0005975">
    <property type="term" value="P:carbohydrate metabolic process"/>
    <property type="evidence" value="ECO:0007669"/>
    <property type="project" value="InterPro"/>
</dbReference>
<dbReference type="PANTHER" id="PTHR42812:SF5">
    <property type="entry name" value="ENDO-ARABINASE"/>
    <property type="match status" value="1"/>
</dbReference>
<dbReference type="InterPro" id="IPR051795">
    <property type="entry name" value="Glycosyl_Hydrlase_43"/>
</dbReference>
<evidence type="ECO:0000256" key="3">
    <source>
        <dbReference type="ARBA" id="ARBA00023295"/>
    </source>
</evidence>
<evidence type="ECO:0000256" key="6">
    <source>
        <dbReference type="RuleBase" id="RU361187"/>
    </source>
</evidence>
<dbReference type="AlphaFoldDB" id="A0A399T2J7"/>
<keyword evidence="8" id="KW-1185">Reference proteome</keyword>
<evidence type="ECO:0000313" key="8">
    <source>
        <dbReference type="Proteomes" id="UP000265926"/>
    </source>
</evidence>
<dbReference type="EMBL" id="QWGR01000005">
    <property type="protein sequence ID" value="RIJ48183.1"/>
    <property type="molecule type" value="Genomic_DNA"/>
</dbReference>
<dbReference type="Proteomes" id="UP000265926">
    <property type="component" value="Unassembled WGS sequence"/>
</dbReference>
<dbReference type="PROSITE" id="PS51257">
    <property type="entry name" value="PROKAR_LIPOPROTEIN"/>
    <property type="match status" value="1"/>
</dbReference>
<evidence type="ECO:0000256" key="1">
    <source>
        <dbReference type="ARBA" id="ARBA00009865"/>
    </source>
</evidence>
<sequence>MKHIITLIVGALFFTACTTPQKDRKQVAYQNPVIKGDFPDPTIIRVGDVYYAAGTSNDFVPNYPLYESKDLINWTRIGAVFSEPPAWSSEDFWAPELYYKNGTFFVYYTTKRKDTGIACIGVASTKNIYEGFTDHGIIIEWGDEAIDAFVFQDEDGKFYITWKAYGLTEGREIEILASELSEDGLSLKGGHFSLTDQSKGWKGPGHEGQCLVKHNGYYYLLYSAGGCCDNRCDYHVMVARSRNLREGWEQNPEPILQGGETWRCTGHGTLVNTPDGRYFYMYHSYNATDFEFIGRQGMLDEMFWNEETGWPYFKNGTASVSAPVPFENTVQRIDSVFADDFSTNKFLSFLEWDIIGVKPDAKVADGELIITPQQSGISFLGLRPEKGNYELVSEIIPAEGRTGIGIYSNMNCFLSLAVDQNDLVLYQAKNGEEQILSEVTLNKPASVFLKYEAVSGRYFQFFWSENGEDWIPVQVDQQQQVDGTFLAQWGFSPRVGFITQGGGKNAFHFSSVTIKYHYN</sequence>
<keyword evidence="2 6" id="KW-0378">Hydrolase</keyword>
<reference evidence="7 8" key="1">
    <citation type="submission" date="2018-08" db="EMBL/GenBank/DDBJ databases">
        <title>Pallidiluteibacterium maritimus gen. nov., sp. nov., isolated from coastal sediment.</title>
        <authorList>
            <person name="Zhou L.Y."/>
        </authorList>
    </citation>
    <scope>NUCLEOTIDE SEQUENCE [LARGE SCALE GENOMIC DNA]</scope>
    <source>
        <strain evidence="7 8">XSD2</strain>
    </source>
</reference>
<comment type="caution">
    <text evidence="7">The sequence shown here is derived from an EMBL/GenBank/DDBJ whole genome shotgun (WGS) entry which is preliminary data.</text>
</comment>
<name>A0A399T2J7_9BACT</name>
<keyword evidence="3 6" id="KW-0326">Glycosidase</keyword>
<organism evidence="7 8">
    <name type="scientific">Maribellus luteus</name>
    <dbReference type="NCBI Taxonomy" id="2305463"/>
    <lineage>
        <taxon>Bacteria</taxon>
        <taxon>Pseudomonadati</taxon>
        <taxon>Bacteroidota</taxon>
        <taxon>Bacteroidia</taxon>
        <taxon>Marinilabiliales</taxon>
        <taxon>Prolixibacteraceae</taxon>
        <taxon>Maribellus</taxon>
    </lineage>
</organism>
<feature type="active site" description="Proton donor" evidence="4">
    <location>
        <position position="207"/>
    </location>
</feature>
<proteinExistence type="inferred from homology"/>
<dbReference type="Gene3D" id="2.115.10.20">
    <property type="entry name" value="Glycosyl hydrolase domain, family 43"/>
    <property type="match status" value="1"/>
</dbReference>
<dbReference type="Gene3D" id="2.60.120.200">
    <property type="match status" value="1"/>
</dbReference>
<protein>
    <submittedName>
        <fullName evidence="7">Glycoside hydrolase</fullName>
    </submittedName>
</protein>
<evidence type="ECO:0000256" key="4">
    <source>
        <dbReference type="PIRSR" id="PIRSR606710-1"/>
    </source>
</evidence>
<dbReference type="GO" id="GO:0004553">
    <property type="term" value="F:hydrolase activity, hydrolyzing O-glycosyl compounds"/>
    <property type="evidence" value="ECO:0007669"/>
    <property type="project" value="InterPro"/>
</dbReference>
<evidence type="ECO:0000256" key="2">
    <source>
        <dbReference type="ARBA" id="ARBA00022801"/>
    </source>
</evidence>
<feature type="site" description="Important for catalytic activity, responsible for pKa modulation of the active site Glu and correct orientation of both the proton donor and substrate" evidence="5">
    <location>
        <position position="147"/>
    </location>
</feature>
<dbReference type="PANTHER" id="PTHR42812">
    <property type="entry name" value="BETA-XYLOSIDASE"/>
    <property type="match status" value="1"/>
</dbReference>
<gene>
    <name evidence="7" type="ORF">D1614_10640</name>
</gene>
<dbReference type="InterPro" id="IPR023296">
    <property type="entry name" value="Glyco_hydro_beta-prop_sf"/>
</dbReference>
<dbReference type="InterPro" id="IPR006710">
    <property type="entry name" value="Glyco_hydro_43"/>
</dbReference>
<accession>A0A399T2J7</accession>
<dbReference type="OrthoDB" id="9801455at2"/>
<dbReference type="SUPFAM" id="SSF75005">
    <property type="entry name" value="Arabinanase/levansucrase/invertase"/>
    <property type="match status" value="1"/>
</dbReference>
<feature type="active site" description="Proton acceptor" evidence="4">
    <location>
        <position position="40"/>
    </location>
</feature>
<comment type="similarity">
    <text evidence="1 6">Belongs to the glycosyl hydrolase 43 family.</text>
</comment>
<dbReference type="Pfam" id="PF04616">
    <property type="entry name" value="Glyco_hydro_43"/>
    <property type="match status" value="1"/>
</dbReference>